<evidence type="ECO:0000313" key="1">
    <source>
        <dbReference type="EMBL" id="PQO39168.1"/>
    </source>
</evidence>
<protein>
    <submittedName>
        <fullName evidence="1">Uncharacterized protein</fullName>
    </submittedName>
</protein>
<dbReference type="EMBL" id="PUIA01000016">
    <property type="protein sequence ID" value="PQO39168.1"/>
    <property type="molecule type" value="Genomic_DNA"/>
</dbReference>
<reference evidence="1 2" key="1">
    <citation type="submission" date="2018-02" db="EMBL/GenBank/DDBJ databases">
        <title>Comparative genomes isolates from brazilian mangrove.</title>
        <authorList>
            <person name="Araujo J.E."/>
            <person name="Taketani R.G."/>
            <person name="Silva M.C.P."/>
            <person name="Loureco M.V."/>
            <person name="Andreote F.D."/>
        </authorList>
    </citation>
    <scope>NUCLEOTIDE SEQUENCE [LARGE SCALE GENOMIC DNA]</scope>
    <source>
        <strain evidence="1 2">HEX-2 MGV</strain>
    </source>
</reference>
<dbReference type="AlphaFoldDB" id="A0A2S8G3Y8"/>
<gene>
    <name evidence="1" type="ORF">C5Y96_04710</name>
</gene>
<comment type="caution">
    <text evidence="1">The sequence shown here is derived from an EMBL/GenBank/DDBJ whole genome shotgun (WGS) entry which is preliminary data.</text>
</comment>
<sequence length="97" mass="10905">MVKKEHRPTDKSVGRTFISPPGFNSTRFCAIAFQQVRLWAVVIEALIASTVKVIGTPAIAIEALLGRNSKNLSHYRNPPYLPRLTAFENDFRFCLIS</sequence>
<evidence type="ECO:0000313" key="2">
    <source>
        <dbReference type="Proteomes" id="UP000240009"/>
    </source>
</evidence>
<dbReference type="Proteomes" id="UP000240009">
    <property type="component" value="Unassembled WGS sequence"/>
</dbReference>
<proteinExistence type="predicted"/>
<accession>A0A2S8G3Y8</accession>
<name>A0A2S8G3Y8_9BACT</name>
<organism evidence="1 2">
    <name type="scientific">Blastopirellula marina</name>
    <dbReference type="NCBI Taxonomy" id="124"/>
    <lineage>
        <taxon>Bacteria</taxon>
        <taxon>Pseudomonadati</taxon>
        <taxon>Planctomycetota</taxon>
        <taxon>Planctomycetia</taxon>
        <taxon>Pirellulales</taxon>
        <taxon>Pirellulaceae</taxon>
        <taxon>Blastopirellula</taxon>
    </lineage>
</organism>